<feature type="compositionally biased region" description="Basic and acidic residues" evidence="1">
    <location>
        <begin position="1036"/>
        <end position="1045"/>
    </location>
</feature>
<name>A0AAD9VK06_9HYME</name>
<feature type="region of interest" description="Disordered" evidence="1">
    <location>
        <begin position="813"/>
        <end position="1127"/>
    </location>
</feature>
<evidence type="ECO:0000256" key="1">
    <source>
        <dbReference type="SAM" id="MobiDB-lite"/>
    </source>
</evidence>
<comment type="caution">
    <text evidence="3">The sequence shown here is derived from an EMBL/GenBank/DDBJ whole genome shotgun (WGS) entry which is preliminary data.</text>
</comment>
<feature type="compositionally biased region" description="Basic and acidic residues" evidence="1">
    <location>
        <begin position="1112"/>
        <end position="1121"/>
    </location>
</feature>
<evidence type="ECO:0000313" key="4">
    <source>
        <dbReference type="Proteomes" id="UP001258017"/>
    </source>
</evidence>
<evidence type="ECO:0000313" key="3">
    <source>
        <dbReference type="EMBL" id="KAK2576542.1"/>
    </source>
</evidence>
<feature type="non-terminal residue" evidence="3">
    <location>
        <position position="1127"/>
    </location>
</feature>
<sequence>MKIVTLLTIPLFWGIVSASPPFREVDGKVSDLNNLHNQESQNKNIPDLETIDFDKDESDDVSRVKLWKRSIFPLFQKDSNPILNKENNEDKKDLGFVLNGFNIGKKIVDHALQVLSKLVQNSKGGNSLLKSEELDKLTNIQADSKPHEVKKRENVQLLNVGGKNAAKTKETDKTKLNKSLKKTADLENQKKTEAKKEEIFNLIPTITVHKEQKHVKPNNNKNDNSSPVNKQKTSNAEALVNVQRNKRGTSMSLWNTSDEDSEETNDVVTHSHVSAVLKNRYATAAEAINSGLAIQKILQQAKANAAEAQRDVGDDYELVHFDNELSKWLDESLEFNFDDGKPIDHYLPPHTPIAKKQDVFIHPKSAYRPNAKWNANARAPPFRHNIPAIRAHRYQNSDVRWRHNKNPGYGNKNHGNTQWMGHNHNSEEDNNDHDEHLYEHLTSHILQGKEHGTKQDIYNIHGKDNKKIKHKKHNMLGQKNRSKYRDYGWNTIASSSAETIHEKTYTPSTWIVQDKIGNIHDDGTPVVRAKALKRKNKSSRKGVGNRGYWNAADSAAGAKASASIVHDIQKNAHDYEKLLPSEWLIDDKIDSSEHYVVPHTVSVSAHQSHIDNSIAIDSEYSEIISTENDVINKKKQKLPQWSAGQQQTGSNIDGNTSDDESTVTSTTSTASDEDHKSSPLAETTATNKNKQTLQSATNRKKFTLPDVRAHAESTATATHEISKEKKKKIAQNKIDNYYSEIDIDNHQTHIPSEWLAKKIKQKIYNVNLHSDDEDVIESNIHDSGINHMALLDKIAQESVESSNEVNQSMLNSDDKILGDNESDTSSVDASTQVIAKGQAETSTRGKSRKKTKYDDITALVNDEDTETGAAPSDTSAGAAEDEKPQNGASGHASLEESDSAAAASTEASGSTDSEVGSSTSDADKPLAWTEGGKKSEHDDSAAAVAEANAEAVAAASATTEGVDESEKPKKGAGGHASLDESDSAAAALATASASGHASLEESDSAAAASTEASASTDSEVGSSTSDADKPLAWTEGGKKSEHDDSAAAVAEANAEAVAEANAEAVTAASGTSEGVDESEKPKKGAGGHASLDESDSAAAALAAAAASAESEAGIRDSDADKPLAWTE</sequence>
<accession>A0AAD9VK06</accession>
<feature type="compositionally biased region" description="Low complexity" evidence="1">
    <location>
        <begin position="1046"/>
        <end position="1068"/>
    </location>
</feature>
<feature type="compositionally biased region" description="Low complexity" evidence="1">
    <location>
        <begin position="1096"/>
        <end position="1111"/>
    </location>
</feature>
<feature type="compositionally biased region" description="Polar residues" evidence="1">
    <location>
        <begin position="642"/>
        <end position="655"/>
    </location>
</feature>
<feature type="signal peptide" evidence="2">
    <location>
        <begin position="1"/>
        <end position="18"/>
    </location>
</feature>
<dbReference type="InterPro" id="IPR052828">
    <property type="entry name" value="NELF-A_domain"/>
</dbReference>
<keyword evidence="4" id="KW-1185">Reference proteome</keyword>
<feature type="compositionally biased region" description="Basic and acidic residues" evidence="1">
    <location>
        <begin position="931"/>
        <end position="940"/>
    </location>
</feature>
<dbReference type="PANTHER" id="PTHR13328:SF4">
    <property type="entry name" value="NEGATIVE ELONGATION FACTOR A"/>
    <property type="match status" value="1"/>
</dbReference>
<feature type="compositionally biased region" description="Low complexity" evidence="1">
    <location>
        <begin position="1004"/>
        <end position="1019"/>
    </location>
</feature>
<gene>
    <name evidence="3" type="ORF">KPH14_005862</name>
</gene>
<protein>
    <submittedName>
        <fullName evidence="3">Uncharacterized protein</fullName>
    </submittedName>
</protein>
<dbReference type="PANTHER" id="PTHR13328">
    <property type="entry name" value="NEGATIVE ELONGATION FACTOR A NELF-A"/>
    <property type="match status" value="1"/>
</dbReference>
<evidence type="ECO:0000256" key="2">
    <source>
        <dbReference type="SAM" id="SignalP"/>
    </source>
</evidence>
<dbReference type="EMBL" id="JAIFRP010004406">
    <property type="protein sequence ID" value="KAK2576542.1"/>
    <property type="molecule type" value="Genomic_DNA"/>
</dbReference>
<feature type="region of interest" description="Disordered" evidence="1">
    <location>
        <begin position="635"/>
        <end position="701"/>
    </location>
</feature>
<feature type="compositionally biased region" description="Low complexity" evidence="1">
    <location>
        <begin position="983"/>
        <end position="997"/>
    </location>
</feature>
<feature type="compositionally biased region" description="Low complexity" evidence="1">
    <location>
        <begin position="217"/>
        <end position="229"/>
    </location>
</feature>
<feature type="compositionally biased region" description="Low complexity" evidence="1">
    <location>
        <begin position="941"/>
        <end position="957"/>
    </location>
</feature>
<organism evidence="3 4">
    <name type="scientific">Odynerus spinipes</name>
    <dbReference type="NCBI Taxonomy" id="1348599"/>
    <lineage>
        <taxon>Eukaryota</taxon>
        <taxon>Metazoa</taxon>
        <taxon>Ecdysozoa</taxon>
        <taxon>Arthropoda</taxon>
        <taxon>Hexapoda</taxon>
        <taxon>Insecta</taxon>
        <taxon>Pterygota</taxon>
        <taxon>Neoptera</taxon>
        <taxon>Endopterygota</taxon>
        <taxon>Hymenoptera</taxon>
        <taxon>Apocrita</taxon>
        <taxon>Aculeata</taxon>
        <taxon>Vespoidea</taxon>
        <taxon>Vespidae</taxon>
        <taxon>Eumeninae</taxon>
        <taxon>Odynerus</taxon>
    </lineage>
</organism>
<feature type="compositionally biased region" description="Polar residues" evidence="1">
    <location>
        <begin position="680"/>
        <end position="697"/>
    </location>
</feature>
<feature type="compositionally biased region" description="Low complexity" evidence="1">
    <location>
        <begin position="899"/>
        <end position="914"/>
    </location>
</feature>
<feature type="compositionally biased region" description="Polar residues" evidence="1">
    <location>
        <begin position="823"/>
        <end position="833"/>
    </location>
</feature>
<feature type="chain" id="PRO_5042254370" evidence="2">
    <location>
        <begin position="19"/>
        <end position="1127"/>
    </location>
</feature>
<feature type="region of interest" description="Disordered" evidence="1">
    <location>
        <begin position="210"/>
        <end position="265"/>
    </location>
</feature>
<dbReference type="AlphaFoldDB" id="A0AAD9VK06"/>
<reference evidence="3" key="1">
    <citation type="submission" date="2021-08" db="EMBL/GenBank/DDBJ databases">
        <authorList>
            <person name="Misof B."/>
            <person name="Oliver O."/>
            <person name="Podsiadlowski L."/>
            <person name="Donath A."/>
            <person name="Peters R."/>
            <person name="Mayer C."/>
            <person name="Rust J."/>
            <person name="Gunkel S."/>
            <person name="Lesny P."/>
            <person name="Martin S."/>
            <person name="Oeyen J.P."/>
            <person name="Petersen M."/>
            <person name="Panagiotis P."/>
            <person name="Wilbrandt J."/>
            <person name="Tanja T."/>
        </authorList>
    </citation>
    <scope>NUCLEOTIDE SEQUENCE</scope>
    <source>
        <strain evidence="3">GBR_01_08_01A</strain>
        <tissue evidence="3">Thorax + abdomen</tissue>
    </source>
</reference>
<proteinExistence type="predicted"/>
<dbReference type="Proteomes" id="UP001258017">
    <property type="component" value="Unassembled WGS sequence"/>
</dbReference>
<keyword evidence="2" id="KW-0732">Signal</keyword>
<reference evidence="3" key="2">
    <citation type="journal article" date="2023" name="Commun. Biol.">
        <title>Intrasexual cuticular hydrocarbon dimorphism in a wasp sheds light on hydrocarbon biosynthesis genes in Hymenoptera.</title>
        <authorList>
            <person name="Moris V.C."/>
            <person name="Podsiadlowski L."/>
            <person name="Martin S."/>
            <person name="Oeyen J.P."/>
            <person name="Donath A."/>
            <person name="Petersen M."/>
            <person name="Wilbrandt J."/>
            <person name="Misof B."/>
            <person name="Liedtke D."/>
            <person name="Thamm M."/>
            <person name="Scheiner R."/>
            <person name="Schmitt T."/>
            <person name="Niehuis O."/>
        </authorList>
    </citation>
    <scope>NUCLEOTIDE SEQUENCE</scope>
    <source>
        <strain evidence="3">GBR_01_08_01A</strain>
    </source>
</reference>